<dbReference type="InterPro" id="IPR010897">
    <property type="entry name" value="Spore_II_P"/>
</dbReference>
<accession>A0ABW0UBN9</accession>
<keyword evidence="1" id="KW-0812">Transmembrane</keyword>
<feature type="transmembrane region" description="Helical" evidence="1">
    <location>
        <begin position="14"/>
        <end position="35"/>
    </location>
</feature>
<reference evidence="3" key="1">
    <citation type="journal article" date="2019" name="Int. J. Syst. Evol. Microbiol.">
        <title>The Global Catalogue of Microorganisms (GCM) 10K type strain sequencing project: providing services to taxonomists for standard genome sequencing and annotation.</title>
        <authorList>
            <consortium name="The Broad Institute Genomics Platform"/>
            <consortium name="The Broad Institute Genome Sequencing Center for Infectious Disease"/>
            <person name="Wu L."/>
            <person name="Ma J."/>
        </authorList>
    </citation>
    <scope>NUCLEOTIDE SEQUENCE [LARGE SCALE GENOMIC DNA]</scope>
    <source>
        <strain evidence="3">CGMCC 1.15790</strain>
    </source>
</reference>
<keyword evidence="3" id="KW-1185">Reference proteome</keyword>
<keyword evidence="1" id="KW-1133">Transmembrane helix</keyword>
<protein>
    <submittedName>
        <fullName evidence="2">Stage II sporulation protein P</fullName>
    </submittedName>
</protein>
<keyword evidence="1" id="KW-0472">Membrane</keyword>
<dbReference type="SUPFAM" id="SSF53187">
    <property type="entry name" value="Zn-dependent exopeptidases"/>
    <property type="match status" value="1"/>
</dbReference>
<evidence type="ECO:0000256" key="1">
    <source>
        <dbReference type="SAM" id="Phobius"/>
    </source>
</evidence>
<name>A0ABW0UBN9_9BACI</name>
<organism evidence="2 3">
    <name type="scientific">Aliibacillus thermotolerans</name>
    <dbReference type="NCBI Taxonomy" id="1834418"/>
    <lineage>
        <taxon>Bacteria</taxon>
        <taxon>Bacillati</taxon>
        <taxon>Bacillota</taxon>
        <taxon>Bacilli</taxon>
        <taxon>Bacillales</taxon>
        <taxon>Bacillaceae</taxon>
        <taxon>Aliibacillus</taxon>
    </lineage>
</organism>
<sequence>MVHREVRRTSIRKVFVVGIIGYVFVIFLLAMLTTIEQGRYFSSRQLHSWSTNIQKELLGSFFTYENRYFSVPETETFAGVTISNMLFEFATRVNLQEPRTLLVRELPGLASFDGNIVVAGDGADITSMPIESAPPLDVLMEEREAIRKPLEIMGGADKQSSFSSQAPIAHIVHTHSRESFLPELEGSENVAFHPEVNITLVGQRLGEKLKEKGVPTLVDTTDVEKKLQENNWEYHRSYDISREVVQEAMAENDQLQLFFDIHRDSQPRDITTVTINNETIARTMFVIGENNPNYEKNLEMAKDLHHRLQENYPGLSRAVITKGGHGSNGRYNQDLSEHSILIEIGGMENTLEEAFRAADILAEVISEQYFENQSEEGGKEE</sequence>
<gene>
    <name evidence="2" type="primary">spoIIP</name>
    <name evidence="2" type="ORF">ACFPTR_12940</name>
</gene>
<dbReference type="NCBIfam" id="TIGR02867">
    <property type="entry name" value="spore_II_P"/>
    <property type="match status" value="1"/>
</dbReference>
<dbReference type="Proteomes" id="UP001596143">
    <property type="component" value="Unassembled WGS sequence"/>
</dbReference>
<dbReference type="Pfam" id="PF07454">
    <property type="entry name" value="SpoIIP"/>
    <property type="match status" value="1"/>
</dbReference>
<dbReference type="RefSeq" id="WP_270898148.1">
    <property type="nucleotide sequence ID" value="NZ_JBHSPF010000068.1"/>
</dbReference>
<proteinExistence type="predicted"/>
<comment type="caution">
    <text evidence="2">The sequence shown here is derived from an EMBL/GenBank/DDBJ whole genome shotgun (WGS) entry which is preliminary data.</text>
</comment>
<evidence type="ECO:0000313" key="3">
    <source>
        <dbReference type="Proteomes" id="UP001596143"/>
    </source>
</evidence>
<dbReference type="EMBL" id="JBHSPF010000068">
    <property type="protein sequence ID" value="MFC5629754.1"/>
    <property type="molecule type" value="Genomic_DNA"/>
</dbReference>
<evidence type="ECO:0000313" key="2">
    <source>
        <dbReference type="EMBL" id="MFC5629754.1"/>
    </source>
</evidence>